<evidence type="ECO:0000259" key="2">
    <source>
        <dbReference type="PROSITE" id="PS51820"/>
    </source>
</evidence>
<evidence type="ECO:0000256" key="1">
    <source>
        <dbReference type="SAM" id="MobiDB-lite"/>
    </source>
</evidence>
<dbReference type="SUPFAM" id="SSF56988">
    <property type="entry name" value="Anthrax protective antigen"/>
    <property type="match status" value="1"/>
</dbReference>
<name>A0ABT3PPN0_9BACT</name>
<dbReference type="PROSITE" id="PS51820">
    <property type="entry name" value="PA14"/>
    <property type="match status" value="1"/>
</dbReference>
<dbReference type="RefSeq" id="WP_265766586.1">
    <property type="nucleotide sequence ID" value="NZ_JAGGJA010000008.1"/>
</dbReference>
<comment type="caution">
    <text evidence="3">The sequence shown here is derived from an EMBL/GenBank/DDBJ whole genome shotgun (WGS) entry which is preliminary data.</text>
</comment>
<sequence length="616" mass="67807">MSYIAIRKIHSFALAYRGMFMAAVLLFGVALGQLQAQSGQELSLQDLSEFEDPSDSWQIAGDVSAPLDQENTVITSEGTGVLVNNPSDHNGADLLTSFEHGDIDLELEYMMASNSNSGIYLQGQYEIQLLDSWNVKVPTSGDNGGIYERWDTNRPQGQEGFQGYAPRQNASRAAGLWQHLEISFQAPRFDDEGNKIENAKILHAELNGVTIHENIELYGPTRGALEEDDVAQGPLRIQGDHGAVAFRNINIRRYDGTAPTVSDFEFKVFEGDFDELPNLDSLTPIKSGTSEKLTTNLSGLPDQFLMQYTGTIQAKEAGEYQFQLNTAGGGGILSVNGKQVIPFDSNEHTVSLPEGESSFEILYHKQAGWSDPNLQFVVSGDQLRAHVLSDQSLSSGNNVNPIYVHAEDKPLLRSFRDLPGGIRVTHAVSVGSLDKLHYTYDLKSGNIVQAWRGEFLNVTPMWYSRGDGSSRPNGSVLNLLEKPALALNKLDNEQESSWSDDTSGTGLKPKGYQLNKDDEPTFNYQIYGTSVEDEIRVIEDGKGLQRTIDIQEAPDDLYVRLAAGSSIEEAGNHRYIVDDAYYIEAAGSSSPIVRSIDDRQELLVPAQSTVSYSILF</sequence>
<evidence type="ECO:0000313" key="4">
    <source>
        <dbReference type="Proteomes" id="UP001207918"/>
    </source>
</evidence>
<dbReference type="Proteomes" id="UP001207918">
    <property type="component" value="Unassembled WGS sequence"/>
</dbReference>
<dbReference type="InterPro" id="IPR011658">
    <property type="entry name" value="PA14_dom"/>
</dbReference>
<feature type="domain" description="PA14" evidence="2">
    <location>
        <begin position="259"/>
        <end position="392"/>
    </location>
</feature>
<gene>
    <name evidence="3" type="ORF">J6I44_13085</name>
</gene>
<accession>A0ABT3PPN0</accession>
<dbReference type="InterPro" id="IPR037524">
    <property type="entry name" value="PA14/GLEYA"/>
</dbReference>
<dbReference type="Pfam" id="PF06439">
    <property type="entry name" value="3keto-disac_hyd"/>
    <property type="match status" value="1"/>
</dbReference>
<feature type="region of interest" description="Disordered" evidence="1">
    <location>
        <begin position="492"/>
        <end position="511"/>
    </location>
</feature>
<reference evidence="3 4" key="1">
    <citation type="submission" date="2021-03" db="EMBL/GenBank/DDBJ databases">
        <title>Aliifodinibius sp. nov., a new bacterium isolated from saline soil.</title>
        <authorList>
            <person name="Galisteo C."/>
            <person name="De La Haba R."/>
            <person name="Sanchez-Porro C."/>
            <person name="Ventosa A."/>
        </authorList>
    </citation>
    <scope>NUCLEOTIDE SEQUENCE [LARGE SCALE GENOMIC DNA]</scope>
    <source>
        <strain evidence="3 4">1BSP15-2V2</strain>
    </source>
</reference>
<organism evidence="3 4">
    <name type="scientific">Fodinibius salsisoli</name>
    <dbReference type="NCBI Taxonomy" id="2820877"/>
    <lineage>
        <taxon>Bacteria</taxon>
        <taxon>Pseudomonadati</taxon>
        <taxon>Balneolota</taxon>
        <taxon>Balneolia</taxon>
        <taxon>Balneolales</taxon>
        <taxon>Balneolaceae</taxon>
        <taxon>Fodinibius</taxon>
    </lineage>
</organism>
<keyword evidence="4" id="KW-1185">Reference proteome</keyword>
<dbReference type="Gene3D" id="3.90.182.10">
    <property type="entry name" value="Toxin - Anthrax Protective Antigen,domain 1"/>
    <property type="match status" value="1"/>
</dbReference>
<dbReference type="InterPro" id="IPR010496">
    <property type="entry name" value="AL/BT2_dom"/>
</dbReference>
<proteinExistence type="predicted"/>
<dbReference type="Gene3D" id="2.60.120.560">
    <property type="entry name" value="Exo-inulinase, domain 1"/>
    <property type="match status" value="1"/>
</dbReference>
<dbReference type="Pfam" id="PF07691">
    <property type="entry name" value="PA14"/>
    <property type="match status" value="1"/>
</dbReference>
<dbReference type="EMBL" id="JAGGJA010000008">
    <property type="protein sequence ID" value="MCW9707796.1"/>
    <property type="molecule type" value="Genomic_DNA"/>
</dbReference>
<evidence type="ECO:0000313" key="3">
    <source>
        <dbReference type="EMBL" id="MCW9707796.1"/>
    </source>
</evidence>
<protein>
    <submittedName>
        <fullName evidence="3">DUF1080 domain-containing protein</fullName>
    </submittedName>
</protein>
<feature type="compositionally biased region" description="Polar residues" evidence="1">
    <location>
        <begin position="495"/>
        <end position="505"/>
    </location>
</feature>